<evidence type="ECO:0000256" key="6">
    <source>
        <dbReference type="ARBA" id="ARBA00023004"/>
    </source>
</evidence>
<keyword evidence="9 12" id="KW-0238">DNA-binding</keyword>
<keyword evidence="16" id="KW-1185">Reference proteome</keyword>
<evidence type="ECO:0000256" key="12">
    <source>
        <dbReference type="HAMAP-Rule" id="MF_01479"/>
    </source>
</evidence>
<dbReference type="PANTHER" id="PTHR38839">
    <property type="entry name" value="TRANSCRIPTIONAL REGULATOR WHID-RELATED"/>
    <property type="match status" value="1"/>
</dbReference>
<keyword evidence="6 12" id="KW-0408">Iron</keyword>
<comment type="function">
    <text evidence="12">Acts as a transcriptional regulator. Probably redox-responsive. The apo- but not holo-form probably binds DNA.</text>
</comment>
<dbReference type="InterPro" id="IPR003482">
    <property type="entry name" value="Whib"/>
</dbReference>
<gene>
    <name evidence="12" type="primary">whiB</name>
    <name evidence="15" type="ORF">G443_001967</name>
</gene>
<comment type="caution">
    <text evidence="15">The sequence shown here is derived from an EMBL/GenBank/DDBJ whole genome shotgun (WGS) entry which is preliminary data.</text>
</comment>
<feature type="region of interest" description="Disordered" evidence="13">
    <location>
        <begin position="93"/>
        <end position="113"/>
    </location>
</feature>
<comment type="subcellular location">
    <subcellularLocation>
        <location evidence="1 12">Cytoplasm</location>
    </subcellularLocation>
</comment>
<evidence type="ECO:0000256" key="4">
    <source>
        <dbReference type="ARBA" id="ARBA00022490"/>
    </source>
</evidence>
<dbReference type="EMBL" id="AUBJ02000001">
    <property type="protein sequence ID" value="MCP2331697.1"/>
    <property type="molecule type" value="Genomic_DNA"/>
</dbReference>
<feature type="binding site" evidence="12">
    <location>
        <position position="62"/>
    </location>
    <ligand>
        <name>[4Fe-4S] cluster</name>
        <dbReference type="ChEBI" id="CHEBI:49883"/>
    </ligand>
</feature>
<keyword evidence="8 12" id="KW-0805">Transcription regulation</keyword>
<organism evidence="15 16">
    <name type="scientific">Actinoalloteichus caeruleus DSM 43889</name>
    <dbReference type="NCBI Taxonomy" id="1120930"/>
    <lineage>
        <taxon>Bacteria</taxon>
        <taxon>Bacillati</taxon>
        <taxon>Actinomycetota</taxon>
        <taxon>Actinomycetes</taxon>
        <taxon>Pseudonocardiales</taxon>
        <taxon>Pseudonocardiaceae</taxon>
        <taxon>Actinoalloteichus</taxon>
        <taxon>Actinoalloteichus cyanogriseus</taxon>
    </lineage>
</organism>
<comment type="cofactor">
    <cofactor evidence="12">
        <name>[4Fe-4S] cluster</name>
        <dbReference type="ChEBI" id="CHEBI:49883"/>
    </cofactor>
    <text evidence="12">Binds 1 [4Fe-4S] cluster per subunit. Following nitrosylation of the [4Fe-4S] cluster binds 1 [4Fe-8(NO)] cluster per subunit.</text>
</comment>
<accession>A0ABT1JGS7</accession>
<feature type="domain" description="4Fe-4S Wbl-type" evidence="14">
    <location>
        <begin position="22"/>
        <end position="86"/>
    </location>
</feature>
<dbReference type="HAMAP" id="MF_01479">
    <property type="entry name" value="WhiB"/>
    <property type="match status" value="1"/>
</dbReference>
<proteinExistence type="inferred from homology"/>
<keyword evidence="7 12" id="KW-0411">Iron-sulfur</keyword>
<dbReference type="InterPro" id="IPR034768">
    <property type="entry name" value="4FE4S_WBL"/>
</dbReference>
<evidence type="ECO:0000256" key="7">
    <source>
        <dbReference type="ARBA" id="ARBA00023014"/>
    </source>
</evidence>
<sequence>MTSTKRLPQPVTELWDWQLEAACRDIDPSVFFFSEGERGAARTIREERAKRICETCPVMLRCRAHALASGERYGVWGGLAEGERRELLNRLRAETRAESGTSERALEPQSTGG</sequence>
<feature type="binding site" evidence="12">
    <location>
        <position position="53"/>
    </location>
    <ligand>
        <name>[4Fe-4S] cluster</name>
        <dbReference type="ChEBI" id="CHEBI:49883"/>
    </ligand>
</feature>
<evidence type="ECO:0000256" key="13">
    <source>
        <dbReference type="SAM" id="MobiDB-lite"/>
    </source>
</evidence>
<dbReference type="RefSeq" id="WP_026418379.1">
    <property type="nucleotide sequence ID" value="NZ_AUBJ02000001.1"/>
</dbReference>
<comment type="PTM">
    <text evidence="12">The Fe-S cluster can be nitrosylated by nitric oxide (NO).</text>
</comment>
<feature type="binding site" evidence="12">
    <location>
        <position position="23"/>
    </location>
    <ligand>
        <name>[4Fe-4S] cluster</name>
        <dbReference type="ChEBI" id="CHEBI:49883"/>
    </ligand>
</feature>
<dbReference type="PANTHER" id="PTHR38839:SF5">
    <property type="entry name" value="TRANSCRIPTIONAL REGULATOR WHID"/>
    <property type="match status" value="1"/>
</dbReference>
<feature type="binding site" evidence="12">
    <location>
        <position position="56"/>
    </location>
    <ligand>
        <name>[4Fe-4S] cluster</name>
        <dbReference type="ChEBI" id="CHEBI:49883"/>
    </ligand>
</feature>
<evidence type="ECO:0000256" key="8">
    <source>
        <dbReference type="ARBA" id="ARBA00023015"/>
    </source>
</evidence>
<evidence type="ECO:0000256" key="1">
    <source>
        <dbReference type="ARBA" id="ARBA00004496"/>
    </source>
</evidence>
<dbReference type="Pfam" id="PF02467">
    <property type="entry name" value="Whib"/>
    <property type="match status" value="1"/>
</dbReference>
<evidence type="ECO:0000256" key="11">
    <source>
        <dbReference type="ARBA" id="ARBA00023163"/>
    </source>
</evidence>
<reference evidence="15 16" key="1">
    <citation type="submission" date="2022-06" db="EMBL/GenBank/DDBJ databases">
        <title>Genomic Encyclopedia of Type Strains, Phase I: the one thousand microbial genomes (KMG-I) project.</title>
        <authorList>
            <person name="Kyrpides N."/>
        </authorList>
    </citation>
    <scope>NUCLEOTIDE SEQUENCE [LARGE SCALE GENOMIC DNA]</scope>
    <source>
        <strain evidence="15 16">DSM 43889</strain>
    </source>
</reference>
<evidence type="ECO:0000313" key="15">
    <source>
        <dbReference type="EMBL" id="MCP2331697.1"/>
    </source>
</evidence>
<evidence type="ECO:0000256" key="5">
    <source>
        <dbReference type="ARBA" id="ARBA00022723"/>
    </source>
</evidence>
<dbReference type="Proteomes" id="UP000791080">
    <property type="component" value="Unassembled WGS sequence"/>
</dbReference>
<evidence type="ECO:0000256" key="3">
    <source>
        <dbReference type="ARBA" id="ARBA00022485"/>
    </source>
</evidence>
<evidence type="ECO:0000259" key="14">
    <source>
        <dbReference type="PROSITE" id="PS51674"/>
    </source>
</evidence>
<keyword evidence="3 12" id="KW-0004">4Fe-4S</keyword>
<keyword evidence="5 12" id="KW-0479">Metal-binding</keyword>
<name>A0ABT1JGS7_ACTCY</name>
<keyword evidence="11 12" id="KW-0804">Transcription</keyword>
<comment type="PTM">
    <text evidence="12">Upon Fe-S cluster removal intramolecular disulfide bonds are formed.</text>
</comment>
<evidence type="ECO:0000256" key="9">
    <source>
        <dbReference type="ARBA" id="ARBA00023125"/>
    </source>
</evidence>
<keyword evidence="10 12" id="KW-1015">Disulfide bond</keyword>
<keyword evidence="4 12" id="KW-0963">Cytoplasm</keyword>
<protein>
    <recommendedName>
        <fullName evidence="12">Transcriptional regulator WhiB</fullName>
    </recommendedName>
</protein>
<evidence type="ECO:0000256" key="2">
    <source>
        <dbReference type="ARBA" id="ARBA00006597"/>
    </source>
</evidence>
<evidence type="ECO:0000313" key="16">
    <source>
        <dbReference type="Proteomes" id="UP000791080"/>
    </source>
</evidence>
<evidence type="ECO:0000256" key="10">
    <source>
        <dbReference type="ARBA" id="ARBA00023157"/>
    </source>
</evidence>
<dbReference type="PROSITE" id="PS51674">
    <property type="entry name" value="4FE4S_WBL"/>
    <property type="match status" value="1"/>
</dbReference>
<comment type="similarity">
    <text evidence="2 12">Belongs to the WhiB family.</text>
</comment>